<feature type="region of interest" description="Disordered" evidence="8">
    <location>
        <begin position="1"/>
        <end position="20"/>
    </location>
</feature>
<name>A0AAD7BYA5_9AGAR</name>
<dbReference type="EMBL" id="JARKIF010000008">
    <property type="protein sequence ID" value="KAJ7632820.1"/>
    <property type="molecule type" value="Genomic_DNA"/>
</dbReference>
<keyword evidence="4" id="KW-0813">Transport</keyword>
<dbReference type="GO" id="GO:0005794">
    <property type="term" value="C:Golgi apparatus"/>
    <property type="evidence" value="ECO:0007669"/>
    <property type="project" value="UniProtKB-SubCell"/>
</dbReference>
<dbReference type="GO" id="GO:0030008">
    <property type="term" value="C:TRAPP complex"/>
    <property type="evidence" value="ECO:0007669"/>
    <property type="project" value="InterPro"/>
</dbReference>
<accession>A0AAD7BYA5</accession>
<evidence type="ECO:0000256" key="3">
    <source>
        <dbReference type="ARBA" id="ARBA00006218"/>
    </source>
</evidence>
<comment type="similarity">
    <text evidence="3">Belongs to the TRAPP small subunits family. BET3 subfamily.</text>
</comment>
<feature type="region of interest" description="Disordered" evidence="8">
    <location>
        <begin position="59"/>
        <end position="85"/>
    </location>
</feature>
<comment type="subcellular location">
    <subcellularLocation>
        <location evidence="2">Endoplasmic reticulum</location>
    </subcellularLocation>
    <subcellularLocation>
        <location evidence="1">Golgi apparatus</location>
        <location evidence="1">cis-Golgi network</location>
    </subcellularLocation>
</comment>
<evidence type="ECO:0000313" key="10">
    <source>
        <dbReference type="Proteomes" id="UP001221142"/>
    </source>
</evidence>
<evidence type="ECO:0000313" key="9">
    <source>
        <dbReference type="EMBL" id="KAJ7632820.1"/>
    </source>
</evidence>
<dbReference type="InterPro" id="IPR007194">
    <property type="entry name" value="TRAPP_component"/>
</dbReference>
<dbReference type="Pfam" id="PF04051">
    <property type="entry name" value="TRAPP"/>
    <property type="match status" value="1"/>
</dbReference>
<keyword evidence="7" id="KW-0333">Golgi apparatus</keyword>
<keyword evidence="6" id="KW-0931">ER-Golgi transport</keyword>
<reference evidence="9" key="1">
    <citation type="submission" date="2023-03" db="EMBL/GenBank/DDBJ databases">
        <title>Massive genome expansion in bonnet fungi (Mycena s.s.) driven by repeated elements and novel gene families across ecological guilds.</title>
        <authorList>
            <consortium name="Lawrence Berkeley National Laboratory"/>
            <person name="Harder C.B."/>
            <person name="Miyauchi S."/>
            <person name="Viragh M."/>
            <person name="Kuo A."/>
            <person name="Thoen E."/>
            <person name="Andreopoulos B."/>
            <person name="Lu D."/>
            <person name="Skrede I."/>
            <person name="Drula E."/>
            <person name="Henrissat B."/>
            <person name="Morin E."/>
            <person name="Kohler A."/>
            <person name="Barry K."/>
            <person name="LaButti K."/>
            <person name="Morin E."/>
            <person name="Salamov A."/>
            <person name="Lipzen A."/>
            <person name="Mereny Z."/>
            <person name="Hegedus B."/>
            <person name="Baldrian P."/>
            <person name="Stursova M."/>
            <person name="Weitz H."/>
            <person name="Taylor A."/>
            <person name="Grigoriev I.V."/>
            <person name="Nagy L.G."/>
            <person name="Martin F."/>
            <person name="Kauserud H."/>
        </authorList>
    </citation>
    <scope>NUCLEOTIDE SEQUENCE</scope>
    <source>
        <strain evidence="9">9284</strain>
    </source>
</reference>
<dbReference type="AlphaFoldDB" id="A0AAD7BYA5"/>
<evidence type="ECO:0000256" key="1">
    <source>
        <dbReference type="ARBA" id="ARBA00004222"/>
    </source>
</evidence>
<protein>
    <submittedName>
        <fullName evidence="9">Uncharacterized protein</fullName>
    </submittedName>
</protein>
<evidence type="ECO:0000256" key="2">
    <source>
        <dbReference type="ARBA" id="ARBA00004240"/>
    </source>
</evidence>
<dbReference type="InterPro" id="IPR016721">
    <property type="entry name" value="Bet3"/>
</dbReference>
<dbReference type="InterPro" id="IPR024096">
    <property type="entry name" value="NO_sig/Golgi_transp_ligand-bd"/>
</dbReference>
<proteinExistence type="inferred from homology"/>
<evidence type="ECO:0000256" key="7">
    <source>
        <dbReference type="ARBA" id="ARBA00023034"/>
    </source>
</evidence>
<dbReference type="SUPFAM" id="SSF111126">
    <property type="entry name" value="Ligand-binding domain in the NO signalling and Golgi transport"/>
    <property type="match status" value="1"/>
</dbReference>
<dbReference type="Gene3D" id="3.30.1380.20">
    <property type="entry name" value="Trafficking protein particle complex subunit 3"/>
    <property type="match status" value="1"/>
</dbReference>
<evidence type="ECO:0000256" key="8">
    <source>
        <dbReference type="SAM" id="MobiDB-lite"/>
    </source>
</evidence>
<dbReference type="PANTHER" id="PTHR13048">
    <property type="entry name" value="TRAFFICKING PROTEIN PARTICLE COMPLEX SUBUNIT 3"/>
    <property type="match status" value="1"/>
</dbReference>
<evidence type="ECO:0000256" key="5">
    <source>
        <dbReference type="ARBA" id="ARBA00022824"/>
    </source>
</evidence>
<sequence length="179" mass="19708">MKTTPRSTSSSTRWATTSGRGLLRISSPRAAWGGARTSRNKRAQVGFKSFLNITPTVTHVAAPSSSSPGRPASTGPPPPQPTSAAGASFILAFDENPLAEFVELPDEALEGGLWFSNVLCGVLRGALEMVRFDLWKLAYSDNRRFKCKCKPNSYQMYYEETRAQRYGSNLLNISRKRCL</sequence>
<dbReference type="Proteomes" id="UP001221142">
    <property type="component" value="Unassembled WGS sequence"/>
</dbReference>
<dbReference type="GO" id="GO:0005783">
    <property type="term" value="C:endoplasmic reticulum"/>
    <property type="evidence" value="ECO:0007669"/>
    <property type="project" value="UniProtKB-SubCell"/>
</dbReference>
<organism evidence="9 10">
    <name type="scientific">Roridomyces roridus</name>
    <dbReference type="NCBI Taxonomy" id="1738132"/>
    <lineage>
        <taxon>Eukaryota</taxon>
        <taxon>Fungi</taxon>
        <taxon>Dikarya</taxon>
        <taxon>Basidiomycota</taxon>
        <taxon>Agaricomycotina</taxon>
        <taxon>Agaricomycetes</taxon>
        <taxon>Agaricomycetidae</taxon>
        <taxon>Agaricales</taxon>
        <taxon>Marasmiineae</taxon>
        <taxon>Mycenaceae</taxon>
        <taxon>Roridomyces</taxon>
    </lineage>
</organism>
<evidence type="ECO:0000256" key="4">
    <source>
        <dbReference type="ARBA" id="ARBA00022448"/>
    </source>
</evidence>
<gene>
    <name evidence="9" type="ORF">FB45DRAFT_516167</name>
</gene>
<keyword evidence="10" id="KW-1185">Reference proteome</keyword>
<evidence type="ECO:0000256" key="6">
    <source>
        <dbReference type="ARBA" id="ARBA00022892"/>
    </source>
</evidence>
<comment type="caution">
    <text evidence="9">The sequence shown here is derived from an EMBL/GenBank/DDBJ whole genome shotgun (WGS) entry which is preliminary data.</text>
</comment>
<keyword evidence="5" id="KW-0256">Endoplasmic reticulum</keyword>
<dbReference type="GO" id="GO:0048193">
    <property type="term" value="P:Golgi vesicle transport"/>
    <property type="evidence" value="ECO:0007669"/>
    <property type="project" value="InterPro"/>
</dbReference>
<feature type="compositionally biased region" description="Low complexity" evidence="8">
    <location>
        <begin position="61"/>
        <end position="73"/>
    </location>
</feature>